<dbReference type="AlphaFoldDB" id="A0A6A6P293"/>
<proteinExistence type="inferred from homology"/>
<dbReference type="InterPro" id="IPR056012">
    <property type="entry name" value="DUF7590"/>
</dbReference>
<dbReference type="Pfam" id="PF16558">
    <property type="entry name" value="AZUL"/>
    <property type="match status" value="1"/>
</dbReference>
<keyword evidence="2" id="KW-0833">Ubl conjugation pathway</keyword>
<feature type="region of interest" description="Disordered" evidence="3">
    <location>
        <begin position="127"/>
        <end position="151"/>
    </location>
</feature>
<dbReference type="Pfam" id="PF24842">
    <property type="entry name" value="UFD1_N2"/>
    <property type="match status" value="1"/>
</dbReference>
<feature type="domain" description="Ubiquitin fusion degradation protein UFD1 N-terminal subdomain 2" evidence="7">
    <location>
        <begin position="174"/>
        <end position="255"/>
    </location>
</feature>
<dbReference type="Pfam" id="PF03152">
    <property type="entry name" value="UFD1_N1"/>
    <property type="match status" value="1"/>
</dbReference>
<evidence type="ECO:0000313" key="8">
    <source>
        <dbReference type="EMBL" id="KAF2458076.1"/>
    </source>
</evidence>
<feature type="region of interest" description="Disordered" evidence="3">
    <location>
        <begin position="51"/>
        <end position="82"/>
    </location>
</feature>
<evidence type="ECO:0000313" key="9">
    <source>
        <dbReference type="Proteomes" id="UP000799766"/>
    </source>
</evidence>
<dbReference type="InterPro" id="IPR042556">
    <property type="entry name" value="AZUL_sf"/>
</dbReference>
<evidence type="ECO:0000256" key="1">
    <source>
        <dbReference type="ARBA" id="ARBA00006043"/>
    </source>
</evidence>
<evidence type="ECO:0000259" key="4">
    <source>
        <dbReference type="Pfam" id="PF03152"/>
    </source>
</evidence>
<reference evidence="8" key="1">
    <citation type="journal article" date="2020" name="Stud. Mycol.">
        <title>101 Dothideomycetes genomes: a test case for predicting lifestyles and emergence of pathogens.</title>
        <authorList>
            <person name="Haridas S."/>
            <person name="Albert R."/>
            <person name="Binder M."/>
            <person name="Bloem J."/>
            <person name="Labutti K."/>
            <person name="Salamov A."/>
            <person name="Andreopoulos B."/>
            <person name="Baker S."/>
            <person name="Barry K."/>
            <person name="Bills G."/>
            <person name="Bluhm B."/>
            <person name="Cannon C."/>
            <person name="Castanera R."/>
            <person name="Culley D."/>
            <person name="Daum C."/>
            <person name="Ezra D."/>
            <person name="Gonzalez J."/>
            <person name="Henrissat B."/>
            <person name="Kuo A."/>
            <person name="Liang C."/>
            <person name="Lipzen A."/>
            <person name="Lutzoni F."/>
            <person name="Magnuson J."/>
            <person name="Mondo S."/>
            <person name="Nolan M."/>
            <person name="Ohm R."/>
            <person name="Pangilinan J."/>
            <person name="Park H.-J."/>
            <person name="Ramirez L."/>
            <person name="Alfaro M."/>
            <person name="Sun H."/>
            <person name="Tritt A."/>
            <person name="Yoshinaga Y."/>
            <person name="Zwiers L.-H."/>
            <person name="Turgeon B."/>
            <person name="Goodwin S."/>
            <person name="Spatafora J."/>
            <person name="Crous P."/>
            <person name="Grigoriev I."/>
        </authorList>
    </citation>
    <scope>NUCLEOTIDE SEQUENCE</scope>
    <source>
        <strain evidence="8">ATCC 16933</strain>
    </source>
</reference>
<dbReference type="InterPro" id="IPR055418">
    <property type="entry name" value="UFD1_N2"/>
</dbReference>
<dbReference type="InterPro" id="IPR032353">
    <property type="entry name" value="AZUL"/>
</dbReference>
<dbReference type="GO" id="GO:0036503">
    <property type="term" value="P:ERAD pathway"/>
    <property type="evidence" value="ECO:0007669"/>
    <property type="project" value="TreeGrafter"/>
</dbReference>
<dbReference type="InterPro" id="IPR055417">
    <property type="entry name" value="UFD1_N1"/>
</dbReference>
<dbReference type="PANTHER" id="PTHR12555:SF15">
    <property type="entry name" value="FUSION DEGRADATION PROTEIN (UFD1), PUTATIVE (AFU_ORTHOLOGUE AFUA_4G04640)-RELATED"/>
    <property type="match status" value="1"/>
</dbReference>
<keyword evidence="9" id="KW-1185">Reference proteome</keyword>
<feature type="domain" description="DUF7590" evidence="6">
    <location>
        <begin position="281"/>
        <end position="406"/>
    </location>
</feature>
<dbReference type="Gene3D" id="2.40.40.50">
    <property type="entry name" value="Ubiquitin fusion degradation protein UFD1, N-terminal domain"/>
    <property type="match status" value="1"/>
</dbReference>
<dbReference type="EMBL" id="MU001679">
    <property type="protein sequence ID" value="KAF2458076.1"/>
    <property type="molecule type" value="Genomic_DNA"/>
</dbReference>
<organism evidence="8 9">
    <name type="scientific">Lineolata rhizophorae</name>
    <dbReference type="NCBI Taxonomy" id="578093"/>
    <lineage>
        <taxon>Eukaryota</taxon>
        <taxon>Fungi</taxon>
        <taxon>Dikarya</taxon>
        <taxon>Ascomycota</taxon>
        <taxon>Pezizomycotina</taxon>
        <taxon>Dothideomycetes</taxon>
        <taxon>Dothideomycetes incertae sedis</taxon>
        <taxon>Lineolatales</taxon>
        <taxon>Lineolataceae</taxon>
        <taxon>Lineolata</taxon>
    </lineage>
</organism>
<evidence type="ECO:0000259" key="7">
    <source>
        <dbReference type="Pfam" id="PF24842"/>
    </source>
</evidence>
<name>A0A6A6P293_9PEZI</name>
<dbReference type="Proteomes" id="UP000799766">
    <property type="component" value="Unassembled WGS sequence"/>
</dbReference>
<gene>
    <name evidence="8" type="ORF">BDY21DRAFT_285150</name>
</gene>
<dbReference type="Pfam" id="PF24503">
    <property type="entry name" value="DUF7590"/>
    <property type="match status" value="1"/>
</dbReference>
<evidence type="ECO:0000256" key="3">
    <source>
        <dbReference type="SAM" id="MobiDB-lite"/>
    </source>
</evidence>
<dbReference type="Gene3D" id="6.10.130.10">
    <property type="entry name" value="Ubiquitin-protein ligase E3A, N-terminal zinc-binding domain (AZUL)"/>
    <property type="match status" value="1"/>
</dbReference>
<protein>
    <submittedName>
        <fullName evidence="8">Ubiquitin fusion degradation protein-like protein</fullName>
    </submittedName>
</protein>
<sequence>MSSPTNAPPPLTWTSQFSVASSSRGAQLSGDKIVLPHSTLEQLLSAAPVTSPEYSSSRSFEPFNPFVRDTERFGSGNQIQQPQLPHPLTFRLVNPDNGRVVYAGIREFSAEEGEIVLSQFLRGSLGVEDENEEKRDSGKAGHDQSNDIMTSGVNDFGISKAAQMITVHAKQLPKGKYARLRPLEAGYDPEDWKSLLEQHLRRNFTTLTNREVLVVPGGHGIGGNNEEFRFLVDGLKPEGDGICVVDTDLEVDIEALNEEQARETLKKIAAKAHRPRGTVEGSSSGGSLDLFRPAEGQVVGGEYVDYELASWDRSQGLEVELTKVNEEQELDIFLSPFGSRQRVKPRLDEHVFAEVSSESPKRIRLRSTNAELDHAETIWISVYAFPSNESAEALVVPRKFTLRVRPMDTDVVGSASEGNPETAPPNPSDVQCKNCLQWVPQGRLFLHENFCLRNNILCPKCLRVFQKRSEAWESHWHCQYDGAFGSTPLSRTKHDYYTHTEQTCPSCSRSFSSMFRLAAHKTTVPQEGDPDVPNAEALLSGLTPHELADGARTTECHLCDKIVRMRDMATHLKHHDLERFSRPSPRLCRNVNCGRTLDGASKSGDTRAGTRRGQGPGNDIGLCSVCFGPLYVSMYDPDGRALRRRVERRYLTQLLTGCGKGWCLNEYCRKGRENAGIGNAAVATRDALPMIRPFLDALNTTEGHVTPLHFCVDEANQKRRNLASMMAAEKGMAGKGGYDIEWCVAALEAEGGDLDNAWQWLKNWAPERAETH</sequence>
<dbReference type="OrthoDB" id="193703at2759"/>
<dbReference type="GO" id="GO:0031593">
    <property type="term" value="F:polyubiquitin modification-dependent protein binding"/>
    <property type="evidence" value="ECO:0007669"/>
    <property type="project" value="TreeGrafter"/>
</dbReference>
<dbReference type="Gene3D" id="3.10.330.10">
    <property type="match status" value="1"/>
</dbReference>
<dbReference type="InterPro" id="IPR004854">
    <property type="entry name" value="Ufd1-like"/>
</dbReference>
<feature type="domain" description="Ubiquitin fusion degradation protein UFD1 N-terminal subdomain 1" evidence="4">
    <location>
        <begin position="78"/>
        <end position="130"/>
    </location>
</feature>
<evidence type="ECO:0000256" key="2">
    <source>
        <dbReference type="ARBA" id="ARBA00022786"/>
    </source>
</evidence>
<dbReference type="PANTHER" id="PTHR12555">
    <property type="entry name" value="UBIQUITIN FUSION DEGRADATON PROTEIN 1"/>
    <property type="match status" value="1"/>
</dbReference>
<dbReference type="InterPro" id="IPR042299">
    <property type="entry name" value="Ufd1-like_Nn"/>
</dbReference>
<evidence type="ECO:0000259" key="6">
    <source>
        <dbReference type="Pfam" id="PF24503"/>
    </source>
</evidence>
<accession>A0A6A6P293</accession>
<comment type="similarity">
    <text evidence="1">Belongs to the UFD1 family.</text>
</comment>
<dbReference type="Pfam" id="PF23580">
    <property type="entry name" value="Znf_XAF1_N"/>
    <property type="match status" value="1"/>
</dbReference>
<dbReference type="GO" id="GO:0006511">
    <property type="term" value="P:ubiquitin-dependent protein catabolic process"/>
    <property type="evidence" value="ECO:0007669"/>
    <property type="project" value="InterPro"/>
</dbReference>
<evidence type="ECO:0000259" key="5">
    <source>
        <dbReference type="Pfam" id="PF16558"/>
    </source>
</evidence>
<dbReference type="GO" id="GO:0034098">
    <property type="term" value="C:VCP-NPL4-UFD1 AAA ATPase complex"/>
    <property type="evidence" value="ECO:0007669"/>
    <property type="project" value="TreeGrafter"/>
</dbReference>
<feature type="compositionally biased region" description="Basic and acidic residues" evidence="3">
    <location>
        <begin position="132"/>
        <end position="145"/>
    </location>
</feature>
<feature type="domain" description="Ubiquitin-protein ligase E3A N-terminal zinc-binding" evidence="5">
    <location>
        <begin position="648"/>
        <end position="674"/>
    </location>
</feature>